<feature type="region of interest" description="Disordered" evidence="7">
    <location>
        <begin position="161"/>
        <end position="184"/>
    </location>
</feature>
<dbReference type="Pfam" id="PF09430">
    <property type="entry name" value="EMC7_beta-sandw"/>
    <property type="match status" value="1"/>
</dbReference>
<evidence type="ECO:0000256" key="1">
    <source>
        <dbReference type="ARBA" id="ARBA00004167"/>
    </source>
</evidence>
<dbReference type="PANTHER" id="PTHR13605:SF4">
    <property type="entry name" value="ER MEMBRANE PROTEIN COMPLEX SUBUNIT 7"/>
    <property type="match status" value="1"/>
</dbReference>
<accession>A0A0M5J6G0</accession>
<evidence type="ECO:0000256" key="2">
    <source>
        <dbReference type="ARBA" id="ARBA00008880"/>
    </source>
</evidence>
<keyword evidence="3 8" id="KW-0812">Transmembrane</keyword>
<dbReference type="PANTHER" id="PTHR13605">
    <property type="entry name" value="ER MEMBRANE PROTEIN COMPLEX SUBUNIT 7"/>
    <property type="match status" value="1"/>
</dbReference>
<reference evidence="10 11" key="1">
    <citation type="submission" date="2015-08" db="EMBL/GenBank/DDBJ databases">
        <title>Ancestral chromatin configuration constrains chromatin evolution on differentiating sex chromosomes in Drosophila.</title>
        <authorList>
            <person name="Zhou Q."/>
            <person name="Bachtrog D."/>
        </authorList>
    </citation>
    <scope>NUCLEOTIDE SEQUENCE [LARGE SCALE GENOMIC DNA]</scope>
    <source>
        <tissue evidence="10">Whole larvae</tissue>
    </source>
</reference>
<proteinExistence type="inferred from homology"/>
<dbReference type="GO" id="GO:0030246">
    <property type="term" value="F:carbohydrate binding"/>
    <property type="evidence" value="ECO:0007669"/>
    <property type="project" value="InterPro"/>
</dbReference>
<keyword evidence="6 8" id="KW-0472">Membrane</keyword>
<evidence type="ECO:0000256" key="5">
    <source>
        <dbReference type="ARBA" id="ARBA00022989"/>
    </source>
</evidence>
<comment type="similarity">
    <text evidence="2">Belongs to the EMC7 family.</text>
</comment>
<evidence type="ECO:0000256" key="3">
    <source>
        <dbReference type="ARBA" id="ARBA00022692"/>
    </source>
</evidence>
<dbReference type="OrthoDB" id="27095at2759"/>
<evidence type="ECO:0000256" key="8">
    <source>
        <dbReference type="SAM" id="Phobius"/>
    </source>
</evidence>
<keyword evidence="11" id="KW-1185">Reference proteome</keyword>
<dbReference type="InterPro" id="IPR019008">
    <property type="entry name" value="Beta_sandwich_EMC7"/>
</dbReference>
<evidence type="ECO:0000256" key="6">
    <source>
        <dbReference type="ARBA" id="ARBA00023136"/>
    </source>
</evidence>
<protein>
    <submittedName>
        <fullName evidence="10">CG8397</fullName>
    </submittedName>
</protein>
<dbReference type="STRING" id="30019.A0A0M5J6G0"/>
<dbReference type="InterPro" id="IPR039163">
    <property type="entry name" value="EMC7"/>
</dbReference>
<dbReference type="EMBL" id="CP012523">
    <property type="protein sequence ID" value="ALC39848.1"/>
    <property type="molecule type" value="Genomic_DNA"/>
</dbReference>
<keyword evidence="5 8" id="KW-1133">Transmembrane helix</keyword>
<evidence type="ECO:0000313" key="10">
    <source>
        <dbReference type="EMBL" id="ALC39848.1"/>
    </source>
</evidence>
<dbReference type="InterPro" id="IPR013784">
    <property type="entry name" value="Carb-bd-like_fold"/>
</dbReference>
<evidence type="ECO:0000313" key="11">
    <source>
        <dbReference type="Proteomes" id="UP000494163"/>
    </source>
</evidence>
<feature type="transmembrane region" description="Helical" evidence="8">
    <location>
        <begin position="106"/>
        <end position="129"/>
    </location>
</feature>
<dbReference type="GO" id="GO:0072546">
    <property type="term" value="C:EMC complex"/>
    <property type="evidence" value="ECO:0007669"/>
    <property type="project" value="TreeGrafter"/>
</dbReference>
<name>A0A0M5J6G0_DROBS</name>
<evidence type="ECO:0000256" key="4">
    <source>
        <dbReference type="ARBA" id="ARBA00022729"/>
    </source>
</evidence>
<dbReference type="AlphaFoldDB" id="A0A0M5J6G0"/>
<organism evidence="10 11">
    <name type="scientific">Drosophila busckii</name>
    <name type="common">Fruit fly</name>
    <dbReference type="NCBI Taxonomy" id="30019"/>
    <lineage>
        <taxon>Eukaryota</taxon>
        <taxon>Metazoa</taxon>
        <taxon>Ecdysozoa</taxon>
        <taxon>Arthropoda</taxon>
        <taxon>Hexapoda</taxon>
        <taxon>Insecta</taxon>
        <taxon>Pterygota</taxon>
        <taxon>Neoptera</taxon>
        <taxon>Endopterygota</taxon>
        <taxon>Diptera</taxon>
        <taxon>Brachycera</taxon>
        <taxon>Muscomorpha</taxon>
        <taxon>Ephydroidea</taxon>
        <taxon>Drosophilidae</taxon>
        <taxon>Drosophila</taxon>
    </lineage>
</organism>
<evidence type="ECO:0000256" key="7">
    <source>
        <dbReference type="SAM" id="MobiDB-lite"/>
    </source>
</evidence>
<comment type="subcellular location">
    <subcellularLocation>
        <location evidence="1">Membrane</location>
        <topology evidence="1">Single-pass membrane protein</topology>
    </subcellularLocation>
</comment>
<gene>
    <name evidence="10" type="ORF">Dbus_chr2Lg1933</name>
</gene>
<dbReference type="SUPFAM" id="SSF49452">
    <property type="entry name" value="Starch-binding domain-like"/>
    <property type="match status" value="1"/>
</dbReference>
<dbReference type="Proteomes" id="UP000494163">
    <property type="component" value="Chromosome 2L"/>
</dbReference>
<feature type="domain" description="ER membrane protein complex subunit 7 beta-sandwich" evidence="9">
    <location>
        <begin position="10"/>
        <end position="114"/>
    </location>
</feature>
<sequence>MQVSAQFPIDVTLSINGGEYLGFVRTNGKFIISAVPSGSYVLNVNHADLHFAPLRIEISQSGQYRARTLNHLRPAKVIRLTYPLELKPLQRRKYFLDREQWNIMDYLLNPMTLLMVVPLVLMLLLPLLIRDPETQREIENMQLLQIPPTMPDLTDMLTSYLANKRSPEKKKQPAIAEKPQKKKH</sequence>
<dbReference type="OMA" id="REEWHIT"/>
<evidence type="ECO:0000259" key="9">
    <source>
        <dbReference type="Pfam" id="PF09430"/>
    </source>
</evidence>
<keyword evidence="4" id="KW-0732">Signal</keyword>